<evidence type="ECO:0000256" key="5">
    <source>
        <dbReference type="ARBA" id="ARBA00022741"/>
    </source>
</evidence>
<dbReference type="GeneID" id="77845739"/>
<organism evidence="12 14">
    <name type="scientific">Salinicoccus roseus</name>
    <dbReference type="NCBI Taxonomy" id="45670"/>
    <lineage>
        <taxon>Bacteria</taxon>
        <taxon>Bacillati</taxon>
        <taxon>Bacillota</taxon>
        <taxon>Bacilli</taxon>
        <taxon>Bacillales</taxon>
        <taxon>Staphylococcaceae</taxon>
        <taxon>Salinicoccus</taxon>
    </lineage>
</organism>
<evidence type="ECO:0000256" key="9">
    <source>
        <dbReference type="HAMAP-Rule" id="MF_00061"/>
    </source>
</evidence>
<evidence type="ECO:0000256" key="6">
    <source>
        <dbReference type="ARBA" id="ARBA00022777"/>
    </source>
</evidence>
<evidence type="ECO:0000256" key="7">
    <source>
        <dbReference type="ARBA" id="ARBA00022840"/>
    </source>
</evidence>
<comment type="similarity">
    <text evidence="1 9">Belongs to the GHMP kinase family. IspE subfamily.</text>
</comment>
<dbReference type="PIRSF" id="PIRSF010376">
    <property type="entry name" value="IspE"/>
    <property type="match status" value="1"/>
</dbReference>
<keyword evidence="4 9" id="KW-0808">Transferase</keyword>
<dbReference type="EMBL" id="JABEVU030000001">
    <property type="protein sequence ID" value="MDB0580980.1"/>
    <property type="molecule type" value="Genomic_DNA"/>
</dbReference>
<dbReference type="OrthoDB" id="9809438at2"/>
<dbReference type="GO" id="GO:0019288">
    <property type="term" value="P:isopentenyl diphosphate biosynthetic process, methylerythritol 4-phosphate pathway"/>
    <property type="evidence" value="ECO:0007669"/>
    <property type="project" value="UniProtKB-UniRule"/>
</dbReference>
<keyword evidence="6 9" id="KW-0418">Kinase</keyword>
<evidence type="ECO:0000259" key="10">
    <source>
        <dbReference type="Pfam" id="PF00288"/>
    </source>
</evidence>
<dbReference type="Gene3D" id="3.30.70.890">
    <property type="entry name" value="GHMP kinase, C-terminal domain"/>
    <property type="match status" value="1"/>
</dbReference>
<reference evidence="13" key="2">
    <citation type="submission" date="2020-04" db="EMBL/GenBank/DDBJ databases">
        <authorList>
            <person name="Tanveer F."/>
            <person name="Xie Y."/>
            <person name="Shinwari Z.K."/>
        </authorList>
    </citation>
    <scope>NUCLEOTIDE SEQUENCE</scope>
    <source>
        <strain evidence="13">MOSEL-ME25</strain>
    </source>
</reference>
<feature type="active site" evidence="9">
    <location>
        <position position="9"/>
    </location>
</feature>
<dbReference type="AlphaFoldDB" id="A0A0C2DKB0"/>
<evidence type="ECO:0000256" key="8">
    <source>
        <dbReference type="ARBA" id="ARBA00032554"/>
    </source>
</evidence>
<dbReference type="InterPro" id="IPR013750">
    <property type="entry name" value="GHMP_kinase_C_dom"/>
</dbReference>
<feature type="domain" description="GHMP kinase N-terminal" evidence="10">
    <location>
        <begin position="65"/>
        <end position="143"/>
    </location>
</feature>
<dbReference type="PANTHER" id="PTHR43527:SF2">
    <property type="entry name" value="4-DIPHOSPHOCYTIDYL-2-C-METHYL-D-ERYTHRITOL KINASE, CHLOROPLASTIC"/>
    <property type="match status" value="1"/>
</dbReference>
<dbReference type="GO" id="GO:0050515">
    <property type="term" value="F:4-(cytidine 5'-diphospho)-2-C-methyl-D-erythritol kinase activity"/>
    <property type="evidence" value="ECO:0007669"/>
    <property type="project" value="UniProtKB-UniRule"/>
</dbReference>
<dbReference type="HAMAP" id="MF_00061">
    <property type="entry name" value="IspE"/>
    <property type="match status" value="1"/>
</dbReference>
<protein>
    <recommendedName>
        <fullName evidence="3 9">4-diphosphocytidyl-2-C-methyl-D-erythritol kinase</fullName>
        <shortName evidence="9">CMK</shortName>
        <ecNumber evidence="2 9">2.7.1.148</ecNumber>
    </recommendedName>
    <alternativeName>
        <fullName evidence="8 9">4-(cytidine-5'-diphospho)-2-C-methyl-D-erythritol kinase</fullName>
    </alternativeName>
</protein>
<name>A0A0C2DKB0_9STAP</name>
<evidence type="ECO:0000313" key="14">
    <source>
        <dbReference type="Proteomes" id="UP000031546"/>
    </source>
</evidence>
<evidence type="ECO:0000256" key="2">
    <source>
        <dbReference type="ARBA" id="ARBA00012052"/>
    </source>
</evidence>
<keyword evidence="15" id="KW-1185">Reference proteome</keyword>
<dbReference type="GO" id="GO:0005524">
    <property type="term" value="F:ATP binding"/>
    <property type="evidence" value="ECO:0007669"/>
    <property type="project" value="UniProtKB-UniRule"/>
</dbReference>
<comment type="pathway">
    <text evidence="9">Isoprenoid biosynthesis; isopentenyl diphosphate biosynthesis via DXP pathway; isopentenyl diphosphate from 1-deoxy-D-xylulose 5-phosphate: step 3/6.</text>
</comment>
<dbReference type="Gene3D" id="3.30.230.10">
    <property type="match status" value="1"/>
</dbReference>
<sequence length="281" mass="30780">MHFETAPAKINLTLDTLYKRDDGYHEVNMVMTTVDLNDQLSFEKRTDGKIVIETEHQYVPSDRRNLAYQAAELMMDTYGITSGVTISIEKNIPIAAGLAGGSADAAATFRGINALYNLELDIDTLAELSGKLGSDIPFCVYGGTALATGRGEQIEHLPKPPNAWVVLAKPKVNVSTRTIYQALEPGKNEPASPEMVEAIRSRDYALMVQGLKNDLQEVTMKKYPDVRKLIDTMLSNGADGAMMSGSGPTVFGFAHKERQATHLYNAMKGCCNEVYKVRLLG</sequence>
<evidence type="ECO:0000313" key="13">
    <source>
        <dbReference type="EMBL" id="MDB0580980.1"/>
    </source>
</evidence>
<evidence type="ECO:0000256" key="1">
    <source>
        <dbReference type="ARBA" id="ARBA00009684"/>
    </source>
</evidence>
<dbReference type="InterPro" id="IPR020568">
    <property type="entry name" value="Ribosomal_Su5_D2-typ_SF"/>
</dbReference>
<dbReference type="Pfam" id="PF08544">
    <property type="entry name" value="GHMP_kinases_C"/>
    <property type="match status" value="1"/>
</dbReference>
<reference evidence="13" key="3">
    <citation type="submission" date="2022-12" db="EMBL/GenBank/DDBJ databases">
        <title>Genome analysis and biological profiling of marine Salinicoccus roseus MOSEL-ME25.</title>
        <authorList>
            <person name="Mirza F.T."/>
            <person name="Xie Y."/>
            <person name="Shinwari Z.K."/>
        </authorList>
    </citation>
    <scope>NUCLEOTIDE SEQUENCE</scope>
    <source>
        <strain evidence="13">MOSEL-ME25</strain>
    </source>
</reference>
<feature type="binding site" evidence="9">
    <location>
        <begin position="93"/>
        <end position="103"/>
    </location>
    <ligand>
        <name>ATP</name>
        <dbReference type="ChEBI" id="CHEBI:30616"/>
    </ligand>
</feature>
<dbReference type="STRING" id="45670.SN16_09235"/>
<dbReference type="Proteomes" id="UP000527860">
    <property type="component" value="Unassembled WGS sequence"/>
</dbReference>
<evidence type="ECO:0000256" key="4">
    <source>
        <dbReference type="ARBA" id="ARBA00022679"/>
    </source>
</evidence>
<comment type="function">
    <text evidence="9">Catalyzes the phosphorylation of the position 2 hydroxy group of 4-diphosphocytidyl-2C-methyl-D-erythritol.</text>
</comment>
<dbReference type="UniPathway" id="UPA00056">
    <property type="reaction ID" value="UER00094"/>
</dbReference>
<dbReference type="PANTHER" id="PTHR43527">
    <property type="entry name" value="4-DIPHOSPHOCYTIDYL-2-C-METHYL-D-ERYTHRITOL KINASE, CHLOROPLASTIC"/>
    <property type="match status" value="1"/>
</dbReference>
<dbReference type="InterPro" id="IPR014721">
    <property type="entry name" value="Ribsml_uS5_D2-typ_fold_subgr"/>
</dbReference>
<keyword evidence="7 9" id="KW-0067">ATP-binding</keyword>
<evidence type="ECO:0000313" key="15">
    <source>
        <dbReference type="Proteomes" id="UP000527860"/>
    </source>
</evidence>
<dbReference type="SUPFAM" id="SSF54211">
    <property type="entry name" value="Ribosomal protein S5 domain 2-like"/>
    <property type="match status" value="1"/>
</dbReference>
<dbReference type="RefSeq" id="WP_040106334.1">
    <property type="nucleotide sequence ID" value="NZ_JABEVU030000001.1"/>
</dbReference>
<gene>
    <name evidence="12" type="primary">ipk</name>
    <name evidence="9 13" type="synonym">ispE</name>
    <name evidence="13" type="ORF">F7P68_0010615</name>
    <name evidence="12" type="ORF">SN16_09235</name>
</gene>
<feature type="active site" evidence="9">
    <location>
        <position position="135"/>
    </location>
</feature>
<evidence type="ECO:0000256" key="3">
    <source>
        <dbReference type="ARBA" id="ARBA00017473"/>
    </source>
</evidence>
<proteinExistence type="inferred from homology"/>
<dbReference type="InterPro" id="IPR006204">
    <property type="entry name" value="GHMP_kinase_N_dom"/>
</dbReference>
<comment type="caution">
    <text evidence="12">The sequence shown here is derived from an EMBL/GenBank/DDBJ whole genome shotgun (WGS) entry which is preliminary data.</text>
</comment>
<dbReference type="GO" id="GO:0016114">
    <property type="term" value="P:terpenoid biosynthetic process"/>
    <property type="evidence" value="ECO:0007669"/>
    <property type="project" value="UniProtKB-UniRule"/>
</dbReference>
<dbReference type="Pfam" id="PF00288">
    <property type="entry name" value="GHMP_kinases_N"/>
    <property type="match status" value="1"/>
</dbReference>
<dbReference type="Proteomes" id="UP000031546">
    <property type="component" value="Unassembled WGS sequence"/>
</dbReference>
<dbReference type="SUPFAM" id="SSF55060">
    <property type="entry name" value="GHMP Kinase, C-terminal domain"/>
    <property type="match status" value="1"/>
</dbReference>
<evidence type="ECO:0000259" key="11">
    <source>
        <dbReference type="Pfam" id="PF08544"/>
    </source>
</evidence>
<feature type="domain" description="GHMP kinase C-terminal" evidence="11">
    <location>
        <begin position="195"/>
        <end position="268"/>
    </location>
</feature>
<dbReference type="EMBL" id="JXII01000007">
    <property type="protein sequence ID" value="KIH70433.1"/>
    <property type="molecule type" value="Genomic_DNA"/>
</dbReference>
<dbReference type="InterPro" id="IPR036554">
    <property type="entry name" value="GHMP_kinase_C_sf"/>
</dbReference>
<dbReference type="NCBIfam" id="NF011202">
    <property type="entry name" value="PRK14608.1"/>
    <property type="match status" value="1"/>
</dbReference>
<dbReference type="NCBIfam" id="TIGR00154">
    <property type="entry name" value="ispE"/>
    <property type="match status" value="1"/>
</dbReference>
<reference evidence="12 14" key="1">
    <citation type="submission" date="2015-01" db="EMBL/GenBank/DDBJ databases">
        <title>Genome sequences of high lactate-tolerant strain Salinicoccus roseus W12 with industrial interest.</title>
        <authorList>
            <person name="Wang H."/>
            <person name="Yu B."/>
        </authorList>
    </citation>
    <scope>NUCLEOTIDE SEQUENCE [LARGE SCALE GENOMIC DNA]</scope>
    <source>
        <strain evidence="12 14">W12</strain>
    </source>
</reference>
<evidence type="ECO:0000313" key="12">
    <source>
        <dbReference type="EMBL" id="KIH70433.1"/>
    </source>
</evidence>
<dbReference type="EC" id="2.7.1.148" evidence="2 9"/>
<comment type="catalytic activity">
    <reaction evidence="9">
        <text>4-CDP-2-C-methyl-D-erythritol + ATP = 4-CDP-2-C-methyl-D-erythritol 2-phosphate + ADP + H(+)</text>
        <dbReference type="Rhea" id="RHEA:18437"/>
        <dbReference type="ChEBI" id="CHEBI:15378"/>
        <dbReference type="ChEBI" id="CHEBI:30616"/>
        <dbReference type="ChEBI" id="CHEBI:57823"/>
        <dbReference type="ChEBI" id="CHEBI:57919"/>
        <dbReference type="ChEBI" id="CHEBI:456216"/>
        <dbReference type="EC" id="2.7.1.148"/>
    </reaction>
</comment>
<keyword evidence="5 9" id="KW-0547">Nucleotide-binding</keyword>
<dbReference type="FunFam" id="3.30.230.10:FF:000029">
    <property type="entry name" value="4-diphosphocytidyl-2-C-methyl-D-erythritol kinase"/>
    <property type="match status" value="1"/>
</dbReference>
<dbReference type="InterPro" id="IPR004424">
    <property type="entry name" value="IspE"/>
</dbReference>
<keyword evidence="9" id="KW-0414">Isoprene biosynthesis</keyword>
<accession>A0A0C2DKB0</accession>